<dbReference type="Proteomes" id="UP000838763">
    <property type="component" value="Unassembled WGS sequence"/>
</dbReference>
<gene>
    <name evidence="1" type="ORF">PPNO1_LOCUS3378</name>
</gene>
<dbReference type="AlphaFoldDB" id="A0A9P1H1E2"/>
<evidence type="ECO:0000313" key="2">
    <source>
        <dbReference type="Proteomes" id="UP000838763"/>
    </source>
</evidence>
<reference evidence="1" key="1">
    <citation type="submission" date="2022-11" db="EMBL/GenBank/DDBJ databases">
        <authorList>
            <person name="Scott C."/>
            <person name="Bruce N."/>
        </authorList>
    </citation>
    <scope>NUCLEOTIDE SEQUENCE</scope>
</reference>
<dbReference type="InterPro" id="IPR029063">
    <property type="entry name" value="SAM-dependent_MTases_sf"/>
</dbReference>
<dbReference type="Gene3D" id="3.40.50.150">
    <property type="entry name" value="Vaccinia Virus protein VP39"/>
    <property type="match status" value="1"/>
</dbReference>
<proteinExistence type="predicted"/>
<accession>A0A9P1H1E2</accession>
<name>A0A9P1H1E2_9PEZI</name>
<dbReference type="EMBL" id="CALLCH030000008">
    <property type="protein sequence ID" value="CAI4213633.1"/>
    <property type="molecule type" value="Genomic_DNA"/>
</dbReference>
<dbReference type="OrthoDB" id="3647at2759"/>
<dbReference type="SUPFAM" id="SSF53335">
    <property type="entry name" value="S-adenosyl-L-methionine-dependent methyltransferases"/>
    <property type="match status" value="1"/>
</dbReference>
<protein>
    <submittedName>
        <fullName evidence="1">Uncharacterized protein</fullName>
    </submittedName>
</protein>
<keyword evidence="2" id="KW-1185">Reference proteome</keyword>
<sequence length="141" mass="15150">MLDYACGNGLASWALGSPDMANFDAVVTCMALHHFEHPRETAAAGGAIAITDWAPTMKGGALDEAVKEHESRKEKHAAHGTINKEFLSPENVLGMFEEAGCDMSTAYYIVVGEKSHIPEEIAKVPGGLHPTMFLALAKRKL</sequence>
<comment type="caution">
    <text evidence="1">The sequence shown here is derived from an EMBL/GenBank/DDBJ whole genome shotgun (WGS) entry which is preliminary data.</text>
</comment>
<organism evidence="1 2">
    <name type="scientific">Parascedosporium putredinis</name>
    <dbReference type="NCBI Taxonomy" id="1442378"/>
    <lineage>
        <taxon>Eukaryota</taxon>
        <taxon>Fungi</taxon>
        <taxon>Dikarya</taxon>
        <taxon>Ascomycota</taxon>
        <taxon>Pezizomycotina</taxon>
        <taxon>Sordariomycetes</taxon>
        <taxon>Hypocreomycetidae</taxon>
        <taxon>Microascales</taxon>
        <taxon>Microascaceae</taxon>
        <taxon>Parascedosporium</taxon>
    </lineage>
</organism>
<evidence type="ECO:0000313" key="1">
    <source>
        <dbReference type="EMBL" id="CAI4213633.1"/>
    </source>
</evidence>